<dbReference type="Pfam" id="PF14559">
    <property type="entry name" value="TPR_19"/>
    <property type="match status" value="1"/>
</dbReference>
<dbReference type="InterPro" id="IPR007730">
    <property type="entry name" value="SPOR-like_dom"/>
</dbReference>
<dbReference type="Proteomes" id="UP000199648">
    <property type="component" value="Unassembled WGS sequence"/>
</dbReference>
<gene>
    <name evidence="3" type="ORF">SAMN03097708_00873</name>
</gene>
<accession>A0A1G5PV54</accession>
<reference evidence="3 4" key="1">
    <citation type="submission" date="2016-10" db="EMBL/GenBank/DDBJ databases">
        <authorList>
            <person name="de Groot N.N."/>
        </authorList>
    </citation>
    <scope>NUCLEOTIDE SEQUENCE [LARGE SCALE GENOMIC DNA]</scope>
    <source>
        <strain evidence="3 4">HLD2</strain>
    </source>
</reference>
<protein>
    <submittedName>
        <fullName evidence="3">TPR repeat-containing protein</fullName>
    </submittedName>
</protein>
<dbReference type="SMART" id="SM00028">
    <property type="entry name" value="TPR"/>
    <property type="match status" value="2"/>
</dbReference>
<sequence>MTSYLKLVAFALSLLIAGCASGPTRDVELSDKGYHAMVAGDMEKAETLLTQAVAENPNNPHALLNLGALYHNTDRAEEAVPLYERVLEIVATSDSESMTEARRKELQRLDRIARENLRLIEQEKIEAERALEPEPEPVKEIPRAEIPVEFPYWIQIGAFTSLEAAEQVSRGFREQQRPLGQREIRVLRVDGLNKIRIGPYTSMDEARNACHQLRSAGVDCFPGGN</sequence>
<evidence type="ECO:0000313" key="3">
    <source>
        <dbReference type="EMBL" id="SCZ53130.1"/>
    </source>
</evidence>
<dbReference type="Gene3D" id="3.30.70.1070">
    <property type="entry name" value="Sporulation related repeat"/>
    <property type="match status" value="1"/>
</dbReference>
<dbReference type="InterPro" id="IPR011990">
    <property type="entry name" value="TPR-like_helical_dom_sf"/>
</dbReference>
<feature type="signal peptide" evidence="1">
    <location>
        <begin position="1"/>
        <end position="22"/>
    </location>
</feature>
<dbReference type="Gene3D" id="1.25.40.10">
    <property type="entry name" value="Tetratricopeptide repeat domain"/>
    <property type="match status" value="1"/>
</dbReference>
<organism evidence="3 4">
    <name type="scientific">Thiohalomonas denitrificans</name>
    <dbReference type="NCBI Taxonomy" id="415747"/>
    <lineage>
        <taxon>Bacteria</taxon>
        <taxon>Pseudomonadati</taxon>
        <taxon>Pseudomonadota</taxon>
        <taxon>Gammaproteobacteria</taxon>
        <taxon>Thiohalomonadales</taxon>
        <taxon>Thiohalomonadaceae</taxon>
        <taxon>Thiohalomonas</taxon>
    </lineage>
</organism>
<evidence type="ECO:0000256" key="1">
    <source>
        <dbReference type="SAM" id="SignalP"/>
    </source>
</evidence>
<feature type="chain" id="PRO_5011752211" evidence="1">
    <location>
        <begin position="23"/>
        <end position="225"/>
    </location>
</feature>
<dbReference type="InterPro" id="IPR019734">
    <property type="entry name" value="TPR_rpt"/>
</dbReference>
<name>A0A1G5PV54_9GAMM</name>
<evidence type="ECO:0000313" key="4">
    <source>
        <dbReference type="Proteomes" id="UP000199648"/>
    </source>
</evidence>
<dbReference type="STRING" id="415747.SAMN03097708_00873"/>
<dbReference type="GO" id="GO:0042834">
    <property type="term" value="F:peptidoglycan binding"/>
    <property type="evidence" value="ECO:0007669"/>
    <property type="project" value="InterPro"/>
</dbReference>
<feature type="domain" description="SPOR" evidence="2">
    <location>
        <begin position="151"/>
        <end position="221"/>
    </location>
</feature>
<keyword evidence="1" id="KW-0732">Signal</keyword>
<dbReference type="SUPFAM" id="SSF48452">
    <property type="entry name" value="TPR-like"/>
    <property type="match status" value="1"/>
</dbReference>
<keyword evidence="4" id="KW-1185">Reference proteome</keyword>
<dbReference type="AlphaFoldDB" id="A0A1G5PV54"/>
<proteinExistence type="predicted"/>
<dbReference type="InterPro" id="IPR036680">
    <property type="entry name" value="SPOR-like_sf"/>
</dbReference>
<evidence type="ECO:0000259" key="2">
    <source>
        <dbReference type="Pfam" id="PF05036"/>
    </source>
</evidence>
<dbReference type="EMBL" id="FMWD01000002">
    <property type="protein sequence ID" value="SCZ53130.1"/>
    <property type="molecule type" value="Genomic_DNA"/>
</dbReference>
<dbReference type="Pfam" id="PF05036">
    <property type="entry name" value="SPOR"/>
    <property type="match status" value="1"/>
</dbReference>
<dbReference type="SUPFAM" id="SSF110997">
    <property type="entry name" value="Sporulation related repeat"/>
    <property type="match status" value="1"/>
</dbReference>